<keyword evidence="3" id="KW-0964">Secreted</keyword>
<dbReference type="InterPro" id="IPR036941">
    <property type="entry name" value="Rcpt_L-dom_sf"/>
</dbReference>
<sequence length="396" mass="42786">MNVSIKWSFGLILVWAVFSLASCKKEPPIERVSICPKGNYVQITSSLSLPDYTLTFSTQKQIDDFSIDYPECVDLSKFWVYIDGASIRSLEGLSQLTEVRGLDIINTYTLENLHGLENLTSVLGRVLIRGNQGLKDLNGLSGFTSLGIFIENNPALTSLRGLENLTAAGLKIVGNESLENLEGLENVQSIGTLEIYENDALLNLKGLKNIVSIGVLKIGDNNALRSLEGLENLEFISSITIRDNDRLTSLAGIENVPVIGRFFYIERNAALTNLDALHNLTALGSPSTTGYPSISLSIEGNTALGDLRGLNNLTSIGGGRLFVGDNAVLRSLSGLDNIDPATMTGIELMDSPQLTTCHVKSICDFLSNTESSNYITISGNAVGCRTRVEIEGACEQ</sequence>
<evidence type="ECO:0000313" key="6">
    <source>
        <dbReference type="EMBL" id="PHN04325.1"/>
    </source>
</evidence>
<dbReference type="InterPro" id="IPR051648">
    <property type="entry name" value="CWI-Assembly_Regulator"/>
</dbReference>
<dbReference type="Proteomes" id="UP000223913">
    <property type="component" value="Unassembled WGS sequence"/>
</dbReference>
<dbReference type="AlphaFoldDB" id="A0A2D0N749"/>
<dbReference type="Gene3D" id="3.80.10.10">
    <property type="entry name" value="Ribonuclease Inhibitor"/>
    <property type="match status" value="1"/>
</dbReference>
<evidence type="ECO:0008006" key="8">
    <source>
        <dbReference type="Google" id="ProtNLM"/>
    </source>
</evidence>
<organism evidence="6 7">
    <name type="scientific">Flavilitoribacter nigricans (strain ATCC 23147 / DSM 23189 / NBRC 102662 / NCIMB 1420 / SS-2)</name>
    <name type="common">Lewinella nigricans</name>
    <dbReference type="NCBI Taxonomy" id="1122177"/>
    <lineage>
        <taxon>Bacteria</taxon>
        <taxon>Pseudomonadati</taxon>
        <taxon>Bacteroidota</taxon>
        <taxon>Saprospiria</taxon>
        <taxon>Saprospirales</taxon>
        <taxon>Lewinellaceae</taxon>
        <taxon>Flavilitoribacter</taxon>
    </lineage>
</organism>
<dbReference type="GO" id="GO:0030313">
    <property type="term" value="C:cell envelope"/>
    <property type="evidence" value="ECO:0007669"/>
    <property type="project" value="UniProtKB-SubCell"/>
</dbReference>
<gene>
    <name evidence="6" type="ORF">CRP01_22445</name>
</gene>
<evidence type="ECO:0000256" key="2">
    <source>
        <dbReference type="ARBA" id="ARBA00022512"/>
    </source>
</evidence>
<dbReference type="PANTHER" id="PTHR31018:SF3">
    <property type="entry name" value="RECEPTOR PROTEIN-TYROSINE KINASE"/>
    <property type="match status" value="1"/>
</dbReference>
<protein>
    <recommendedName>
        <fullName evidence="8">Receptor L-domain domain-containing protein</fullName>
    </recommendedName>
</protein>
<evidence type="ECO:0000256" key="3">
    <source>
        <dbReference type="ARBA" id="ARBA00022525"/>
    </source>
</evidence>
<evidence type="ECO:0000313" key="7">
    <source>
        <dbReference type="Proteomes" id="UP000223913"/>
    </source>
</evidence>
<dbReference type="PANTHER" id="PTHR31018">
    <property type="entry name" value="SPORULATION-SPECIFIC PROTEIN-RELATED"/>
    <property type="match status" value="1"/>
</dbReference>
<keyword evidence="2" id="KW-0134">Cell wall</keyword>
<proteinExistence type="predicted"/>
<evidence type="ECO:0000256" key="1">
    <source>
        <dbReference type="ARBA" id="ARBA00004191"/>
    </source>
</evidence>
<dbReference type="OrthoDB" id="911615at2"/>
<name>A0A2D0N749_FLAN2</name>
<keyword evidence="4" id="KW-0732">Signal</keyword>
<accession>A0A2D0N749</accession>
<dbReference type="InterPro" id="IPR032675">
    <property type="entry name" value="LRR_dom_sf"/>
</dbReference>
<evidence type="ECO:0000256" key="4">
    <source>
        <dbReference type="ARBA" id="ARBA00022729"/>
    </source>
</evidence>
<keyword evidence="7" id="KW-1185">Reference proteome</keyword>
<comment type="subcellular location">
    <subcellularLocation>
        <location evidence="1">Secreted</location>
        <location evidence="1">Cell wall</location>
    </subcellularLocation>
</comment>
<reference evidence="6 7" key="1">
    <citation type="submission" date="2017-10" db="EMBL/GenBank/DDBJ databases">
        <title>The draft genome sequence of Lewinella nigricans NBRC 102662.</title>
        <authorList>
            <person name="Wang K."/>
        </authorList>
    </citation>
    <scope>NUCLEOTIDE SEQUENCE [LARGE SCALE GENOMIC DNA]</scope>
    <source>
        <strain evidence="6 7">NBRC 102662</strain>
    </source>
</reference>
<dbReference type="Gene3D" id="3.80.20.20">
    <property type="entry name" value="Receptor L-domain"/>
    <property type="match status" value="1"/>
</dbReference>
<keyword evidence="5" id="KW-0325">Glycoprotein</keyword>
<comment type="caution">
    <text evidence="6">The sequence shown here is derived from an EMBL/GenBank/DDBJ whole genome shotgun (WGS) entry which is preliminary data.</text>
</comment>
<dbReference type="PROSITE" id="PS51257">
    <property type="entry name" value="PROKAR_LIPOPROTEIN"/>
    <property type="match status" value="1"/>
</dbReference>
<dbReference type="SUPFAM" id="SSF52058">
    <property type="entry name" value="L domain-like"/>
    <property type="match status" value="2"/>
</dbReference>
<evidence type="ECO:0000256" key="5">
    <source>
        <dbReference type="ARBA" id="ARBA00023180"/>
    </source>
</evidence>
<dbReference type="EMBL" id="PDUD01000026">
    <property type="protein sequence ID" value="PHN04325.1"/>
    <property type="molecule type" value="Genomic_DNA"/>
</dbReference>